<dbReference type="GO" id="GO:0031514">
    <property type="term" value="C:motile cilium"/>
    <property type="evidence" value="ECO:0007669"/>
    <property type="project" value="TreeGrafter"/>
</dbReference>
<dbReference type="InterPro" id="IPR055325">
    <property type="entry name" value="CF161"/>
</dbReference>
<accession>A0AAV4N3C0</accession>
<sequence length="278" mass="31387">MAFKHKLPDHEKIKYTCGWSSQHLAWEQEWKRDQMNHDNEACLREWLAGKTQKEYATQSLPEDSLQRYVKSLSTTEAVLTPNIDGVLHHGDVIQLKTQGGLSLAALPYDLGKEGNYLTPCRVTATTDDKPLLRTAFHVHSSLVEKFWLDDFVMGTFSLAVSTEQRSPKLWWVRPPLGQQGVTLADYYRGSCLWKILSRSPSCVLSQQVMVNDAIVLNHVTTNQNLAVKRNCPITTVVGQEYEVVAHSGASNSSRSVGPENLWQFVAPYTTYMFPRTSS</sequence>
<evidence type="ECO:0000313" key="1">
    <source>
        <dbReference type="EMBL" id="GIX79315.1"/>
    </source>
</evidence>
<name>A0AAV4N3C0_9ARAC</name>
<comment type="caution">
    <text evidence="1">The sequence shown here is derived from an EMBL/GenBank/DDBJ whole genome shotgun (WGS) entry which is preliminary data.</text>
</comment>
<evidence type="ECO:0000313" key="2">
    <source>
        <dbReference type="Proteomes" id="UP001054837"/>
    </source>
</evidence>
<keyword evidence="1" id="KW-0969">Cilium</keyword>
<dbReference type="Pfam" id="PF24569">
    <property type="entry name" value="CFAP161"/>
    <property type="match status" value="1"/>
</dbReference>
<organism evidence="1 2">
    <name type="scientific">Caerostris darwini</name>
    <dbReference type="NCBI Taxonomy" id="1538125"/>
    <lineage>
        <taxon>Eukaryota</taxon>
        <taxon>Metazoa</taxon>
        <taxon>Ecdysozoa</taxon>
        <taxon>Arthropoda</taxon>
        <taxon>Chelicerata</taxon>
        <taxon>Arachnida</taxon>
        <taxon>Araneae</taxon>
        <taxon>Araneomorphae</taxon>
        <taxon>Entelegynae</taxon>
        <taxon>Araneoidea</taxon>
        <taxon>Araneidae</taxon>
        <taxon>Caerostris</taxon>
    </lineage>
</organism>
<dbReference type="AlphaFoldDB" id="A0AAV4N3C0"/>
<protein>
    <submittedName>
        <fullName evidence="1">Cilia-and flagella-associated protein 161</fullName>
    </submittedName>
</protein>
<dbReference type="PANTHER" id="PTHR24274">
    <property type="entry name" value="CILIA- AND FLAGELLA-ASSOCIATED PROTEIN 161"/>
    <property type="match status" value="1"/>
</dbReference>
<keyword evidence="2" id="KW-1185">Reference proteome</keyword>
<gene>
    <name evidence="1" type="primary">CFAP161</name>
    <name evidence="1" type="ORF">CDAR_290591</name>
</gene>
<dbReference type="EMBL" id="BPLQ01001175">
    <property type="protein sequence ID" value="GIX79315.1"/>
    <property type="molecule type" value="Genomic_DNA"/>
</dbReference>
<dbReference type="Proteomes" id="UP001054837">
    <property type="component" value="Unassembled WGS sequence"/>
</dbReference>
<dbReference type="GO" id="GO:0060271">
    <property type="term" value="P:cilium assembly"/>
    <property type="evidence" value="ECO:0007669"/>
    <property type="project" value="TreeGrafter"/>
</dbReference>
<keyword evidence="1" id="KW-0966">Cell projection</keyword>
<dbReference type="Gene3D" id="2.80.10.50">
    <property type="match status" value="1"/>
</dbReference>
<proteinExistence type="predicted"/>
<dbReference type="PANTHER" id="PTHR24274:SF1">
    <property type="entry name" value="CILIA- AND FLAGELLA-ASSOCIATED PROTEIN 161"/>
    <property type="match status" value="1"/>
</dbReference>
<keyword evidence="1" id="KW-0282">Flagellum</keyword>
<reference evidence="1 2" key="1">
    <citation type="submission" date="2021-06" db="EMBL/GenBank/DDBJ databases">
        <title>Caerostris darwini draft genome.</title>
        <authorList>
            <person name="Kono N."/>
            <person name="Arakawa K."/>
        </authorList>
    </citation>
    <scope>NUCLEOTIDE SEQUENCE [LARGE SCALE GENOMIC DNA]</scope>
</reference>